<dbReference type="RefSeq" id="WP_054634871.1">
    <property type="nucleotide sequence ID" value="NZ_JBHSOZ010000003.1"/>
</dbReference>
<organism evidence="1 2">
    <name type="scientific">Thalassorhabdus alkalitolerans</name>
    <dbReference type="NCBI Taxonomy" id="2282697"/>
    <lineage>
        <taxon>Bacteria</taxon>
        <taxon>Bacillati</taxon>
        <taxon>Bacillota</taxon>
        <taxon>Bacilli</taxon>
        <taxon>Bacillales</taxon>
        <taxon>Bacillaceae</taxon>
        <taxon>Thalassorhabdus</taxon>
    </lineage>
</organism>
<reference evidence="2" key="1">
    <citation type="journal article" date="2019" name="Int. J. Syst. Evol. Microbiol.">
        <title>The Global Catalogue of Microorganisms (GCM) 10K type strain sequencing project: providing services to taxonomists for standard genome sequencing and annotation.</title>
        <authorList>
            <consortium name="The Broad Institute Genomics Platform"/>
            <consortium name="The Broad Institute Genome Sequencing Center for Infectious Disease"/>
            <person name="Wu L."/>
            <person name="Ma J."/>
        </authorList>
    </citation>
    <scope>NUCLEOTIDE SEQUENCE [LARGE SCALE GENOMIC DNA]</scope>
    <source>
        <strain evidence="2">CECT 7184</strain>
    </source>
</reference>
<accession>A0ABW0YPY4</accession>
<protein>
    <submittedName>
        <fullName evidence="1">Uncharacterized protein</fullName>
    </submittedName>
</protein>
<comment type="caution">
    <text evidence="1">The sequence shown here is derived from an EMBL/GenBank/DDBJ whole genome shotgun (WGS) entry which is preliminary data.</text>
</comment>
<keyword evidence="2" id="KW-1185">Reference proteome</keyword>
<proteinExistence type="predicted"/>
<name>A0ABW0YPY4_9BACI</name>
<evidence type="ECO:0000313" key="1">
    <source>
        <dbReference type="EMBL" id="MFC5712424.1"/>
    </source>
</evidence>
<sequence>MYGRDDAPETLFEKEEIVIYEGEQAKVIAEYQRTICIELLEYPIEDKEEEFPFHRLVIKKDECERTAS</sequence>
<dbReference type="Proteomes" id="UP001596142">
    <property type="component" value="Unassembled WGS sequence"/>
</dbReference>
<dbReference type="EMBL" id="JBHSOZ010000003">
    <property type="protein sequence ID" value="MFC5712424.1"/>
    <property type="molecule type" value="Genomic_DNA"/>
</dbReference>
<gene>
    <name evidence="1" type="ORF">ACFPU1_06500</name>
</gene>
<evidence type="ECO:0000313" key="2">
    <source>
        <dbReference type="Proteomes" id="UP001596142"/>
    </source>
</evidence>